<proteinExistence type="predicted"/>
<dbReference type="Gene3D" id="3.30.420.40">
    <property type="match status" value="2"/>
</dbReference>
<dbReference type="AlphaFoldDB" id="A0A2K8N6H0"/>
<keyword evidence="2" id="KW-0808">Transferase</keyword>
<dbReference type="PRINTS" id="PR00789">
    <property type="entry name" value="OSIALOPTASE"/>
</dbReference>
<dbReference type="InterPro" id="IPR000905">
    <property type="entry name" value="Gcp-like_dom"/>
</dbReference>
<dbReference type="OrthoDB" id="1675500at2"/>
<dbReference type="InterPro" id="IPR043129">
    <property type="entry name" value="ATPase_NBD"/>
</dbReference>
<evidence type="ECO:0000256" key="4">
    <source>
        <dbReference type="ARBA" id="ARBA00022723"/>
    </source>
</evidence>
<dbReference type="GO" id="GO:0006400">
    <property type="term" value="P:tRNA modification"/>
    <property type="evidence" value="ECO:0007669"/>
    <property type="project" value="UniProtKB-ARBA"/>
</dbReference>
<evidence type="ECO:0000313" key="8">
    <source>
        <dbReference type="EMBL" id="ATY84407.1"/>
    </source>
</evidence>
<dbReference type="InterPro" id="IPR017861">
    <property type="entry name" value="KAE1/TsaD"/>
</dbReference>
<dbReference type="GO" id="GO:0070525">
    <property type="term" value="P:tRNA threonylcarbamoyladenosine metabolic process"/>
    <property type="evidence" value="ECO:0007669"/>
    <property type="project" value="UniProtKB-ARBA"/>
</dbReference>
<name>A0A2K8N6H0_9BACL</name>
<dbReference type="InterPro" id="IPR017860">
    <property type="entry name" value="Peptidase_M22_CS"/>
</dbReference>
<evidence type="ECO:0000256" key="5">
    <source>
        <dbReference type="ARBA" id="ARBA00023315"/>
    </source>
</evidence>
<comment type="catalytic activity">
    <reaction evidence="6">
        <text>L-threonylcarbamoyladenylate + adenosine(37) in tRNA = N(6)-L-threonylcarbamoyladenosine(37) in tRNA + AMP + H(+)</text>
        <dbReference type="Rhea" id="RHEA:37059"/>
        <dbReference type="Rhea" id="RHEA-COMP:10162"/>
        <dbReference type="Rhea" id="RHEA-COMP:10163"/>
        <dbReference type="ChEBI" id="CHEBI:15378"/>
        <dbReference type="ChEBI" id="CHEBI:73682"/>
        <dbReference type="ChEBI" id="CHEBI:74411"/>
        <dbReference type="ChEBI" id="CHEBI:74418"/>
        <dbReference type="ChEBI" id="CHEBI:456215"/>
        <dbReference type="EC" id="2.3.1.234"/>
    </reaction>
</comment>
<evidence type="ECO:0000256" key="2">
    <source>
        <dbReference type="ARBA" id="ARBA00022679"/>
    </source>
</evidence>
<keyword evidence="3" id="KW-0819">tRNA processing</keyword>
<dbReference type="PROSITE" id="PS01016">
    <property type="entry name" value="GLYCOPROTEASE"/>
    <property type="match status" value="1"/>
</dbReference>
<evidence type="ECO:0000256" key="3">
    <source>
        <dbReference type="ARBA" id="ARBA00022694"/>
    </source>
</evidence>
<dbReference type="KEGG" id="kyr:CVV65_05110"/>
<keyword evidence="5" id="KW-0012">Acyltransferase</keyword>
<feature type="domain" description="Gcp-like" evidence="7">
    <location>
        <begin position="51"/>
        <end position="310"/>
    </location>
</feature>
<reference evidence="9" key="1">
    <citation type="submission" date="2017-11" db="EMBL/GenBank/DDBJ databases">
        <title>Complete Genome Sequence of Kyrpidia sp. Strain EA-1, a thermophilic, hydrogen-oxidizing Bacterium, isolated from the Azores.</title>
        <authorList>
            <person name="Reiner J.E."/>
            <person name="Lapp C.J."/>
            <person name="Bunk B."/>
            <person name="Gescher J."/>
        </authorList>
    </citation>
    <scope>NUCLEOTIDE SEQUENCE [LARGE SCALE GENOMIC DNA]</scope>
    <source>
        <strain evidence="9">EA-1</strain>
    </source>
</reference>
<keyword evidence="4" id="KW-0479">Metal-binding</keyword>
<sequence>MDERYVLGIDTSNYTTSVCVLDGLGAVRFDGRLPLDVKPGERGLRQSEALFQHVRHLPALAEEMARKGVDLKKTAAVAASVRPRPTPDSYMPVFLAGEGLGRSLAAGLQVPFYAVSHQEGHLAAAEADVGDVPAASFLAAHVSGGTTDILRVERKPGGYRIDTLGRSMDLHAGQLIDRVGVALGLPFPAGPALERLAQSLAGGDTGGVALPVFVRGCSISFSGPQTRALRWIEDGASPAQVAMAVQRCVARALEKALLHALAEHEERHILMVGGVASNAWIRHRLTHRLSHPAVGAVLHWAGPEYSRDNARGVARLGLAAFREEVNSV</sequence>
<dbReference type="Proteomes" id="UP000231932">
    <property type="component" value="Chromosome"/>
</dbReference>
<dbReference type="RefSeq" id="WP_100667228.1">
    <property type="nucleotide sequence ID" value="NZ_CP024955.1"/>
</dbReference>
<evidence type="ECO:0000256" key="1">
    <source>
        <dbReference type="ARBA" id="ARBA00012156"/>
    </source>
</evidence>
<dbReference type="PANTHER" id="PTHR11735">
    <property type="entry name" value="TRNA N6-ADENOSINE THREONYLCARBAMOYLTRANSFERASE"/>
    <property type="match status" value="1"/>
</dbReference>
<keyword evidence="9" id="KW-1185">Reference proteome</keyword>
<dbReference type="PANTHER" id="PTHR11735:SF11">
    <property type="entry name" value="TRNA THREONYLCARBAMOYLADENOSINE BIOSYNTHESIS PROTEIN TSAB"/>
    <property type="match status" value="1"/>
</dbReference>
<dbReference type="GO" id="GO:0005829">
    <property type="term" value="C:cytosol"/>
    <property type="evidence" value="ECO:0007669"/>
    <property type="project" value="TreeGrafter"/>
</dbReference>
<dbReference type="Pfam" id="PF00814">
    <property type="entry name" value="TsaD"/>
    <property type="match status" value="1"/>
</dbReference>
<evidence type="ECO:0000259" key="7">
    <source>
        <dbReference type="Pfam" id="PF00814"/>
    </source>
</evidence>
<organism evidence="8 9">
    <name type="scientific">Kyrpidia spormannii</name>
    <dbReference type="NCBI Taxonomy" id="2055160"/>
    <lineage>
        <taxon>Bacteria</taxon>
        <taxon>Bacillati</taxon>
        <taxon>Bacillota</taxon>
        <taxon>Bacilli</taxon>
        <taxon>Bacillales</taxon>
        <taxon>Alicyclobacillaceae</taxon>
        <taxon>Kyrpidia</taxon>
    </lineage>
</organism>
<gene>
    <name evidence="8" type="ORF">CVV65_05110</name>
</gene>
<dbReference type="SUPFAM" id="SSF53067">
    <property type="entry name" value="Actin-like ATPase domain"/>
    <property type="match status" value="1"/>
</dbReference>
<dbReference type="GO" id="GO:0061711">
    <property type="term" value="F:tRNA N(6)-L-threonylcarbamoyladenine synthase activity"/>
    <property type="evidence" value="ECO:0007669"/>
    <property type="project" value="UniProtKB-EC"/>
</dbReference>
<dbReference type="EMBL" id="CP024955">
    <property type="protein sequence ID" value="ATY84407.1"/>
    <property type="molecule type" value="Genomic_DNA"/>
</dbReference>
<dbReference type="EC" id="2.3.1.234" evidence="1"/>
<dbReference type="GO" id="GO:0046872">
    <property type="term" value="F:metal ion binding"/>
    <property type="evidence" value="ECO:0007669"/>
    <property type="project" value="UniProtKB-KW"/>
</dbReference>
<evidence type="ECO:0000313" key="9">
    <source>
        <dbReference type="Proteomes" id="UP000231932"/>
    </source>
</evidence>
<accession>A0A2K8N6H0</accession>
<protein>
    <recommendedName>
        <fullName evidence="1">N(6)-L-threonylcarbamoyladenine synthase</fullName>
        <ecNumber evidence="1">2.3.1.234</ecNumber>
    </recommendedName>
</protein>
<evidence type="ECO:0000256" key="6">
    <source>
        <dbReference type="ARBA" id="ARBA00048117"/>
    </source>
</evidence>